<evidence type="ECO:0000256" key="1">
    <source>
        <dbReference type="ARBA" id="ARBA00023125"/>
    </source>
</evidence>
<dbReference type="EMBL" id="CP133659">
    <property type="protein sequence ID" value="WMW66745.1"/>
    <property type="molecule type" value="Genomic_DNA"/>
</dbReference>
<dbReference type="InterPro" id="IPR012340">
    <property type="entry name" value="NA-bd_OB-fold"/>
</dbReference>
<keyword evidence="4" id="KW-1185">Reference proteome</keyword>
<dbReference type="PROSITE" id="PS50935">
    <property type="entry name" value="SSB"/>
    <property type="match status" value="1"/>
</dbReference>
<dbReference type="Proteomes" id="UP001180616">
    <property type="component" value="Chromosome"/>
</dbReference>
<accession>A0ABY9R4R3</accession>
<protein>
    <submittedName>
        <fullName evidence="3">Single-stranded DNA-binding protein</fullName>
    </submittedName>
</protein>
<dbReference type="RefSeq" id="WP_309542608.1">
    <property type="nucleotide sequence ID" value="NZ_CP133659.1"/>
</dbReference>
<gene>
    <name evidence="3" type="ORF">KPS_001357</name>
</gene>
<name>A0ABY9R4R3_9BACT</name>
<keyword evidence="1 2" id="KW-0238">DNA-binding</keyword>
<sequence length="180" mass="18926">MAAVNRVMLLGRVMAAPRPGTGTPGDCVLFSVSTEGAGQNDAGQRHRVRVTGDQAAWCLARLRRGMLVHVEGELLACAREGEASAVVAAWLVQAVEDDRRSGPPMHASMRAPVNPATFSGAMHTACAETIQSGARSARAEFFGQGADDHAGDGAVAWPLTWRRAPEMAGGVPGMPSERMH</sequence>
<organism evidence="3 4">
    <name type="scientific">Nitratidesulfovibrio liaohensis</name>
    <dbReference type="NCBI Taxonomy" id="2604158"/>
    <lineage>
        <taxon>Bacteria</taxon>
        <taxon>Pseudomonadati</taxon>
        <taxon>Thermodesulfobacteriota</taxon>
        <taxon>Desulfovibrionia</taxon>
        <taxon>Desulfovibrionales</taxon>
        <taxon>Desulfovibrionaceae</taxon>
        <taxon>Nitratidesulfovibrio</taxon>
    </lineage>
</organism>
<evidence type="ECO:0000313" key="4">
    <source>
        <dbReference type="Proteomes" id="UP001180616"/>
    </source>
</evidence>
<evidence type="ECO:0000256" key="2">
    <source>
        <dbReference type="PROSITE-ProRule" id="PRU00252"/>
    </source>
</evidence>
<proteinExistence type="predicted"/>
<dbReference type="GO" id="GO:0003677">
    <property type="term" value="F:DNA binding"/>
    <property type="evidence" value="ECO:0007669"/>
    <property type="project" value="UniProtKB-KW"/>
</dbReference>
<dbReference type="SUPFAM" id="SSF50249">
    <property type="entry name" value="Nucleic acid-binding proteins"/>
    <property type="match status" value="1"/>
</dbReference>
<reference evidence="3" key="1">
    <citation type="submission" date="2023-09" db="EMBL/GenBank/DDBJ databases">
        <authorList>
            <consortium name="CW5 consortium"/>
            <person name="Lu C.-W."/>
        </authorList>
    </citation>
    <scope>NUCLEOTIDE SEQUENCE</scope>
    <source>
        <strain evidence="3">KPS</strain>
    </source>
</reference>
<dbReference type="InterPro" id="IPR000424">
    <property type="entry name" value="Primosome_PriB/ssb"/>
</dbReference>
<dbReference type="Pfam" id="PF00436">
    <property type="entry name" value="SSB"/>
    <property type="match status" value="1"/>
</dbReference>
<evidence type="ECO:0000313" key="3">
    <source>
        <dbReference type="EMBL" id="WMW66745.1"/>
    </source>
</evidence>
<dbReference type="Gene3D" id="2.40.50.140">
    <property type="entry name" value="Nucleic acid-binding proteins"/>
    <property type="match status" value="1"/>
</dbReference>